<sequence>MSRAHNAQGNFDDLFAFGSPLTIGGRPHAPATITGSRLMVAAAAAVSFGTIALRCDRSRPTADAVVPRASLSLLTRTLFGVRRIAASVLSLLCSRRSRSVSSMGLAGFPSVAVS</sequence>
<dbReference type="WBParaSite" id="HPBE_0001469801-mRNA-1">
    <property type="protein sequence ID" value="HPBE_0001469801-mRNA-1"/>
    <property type="gene ID" value="HPBE_0001469801"/>
</dbReference>
<keyword evidence="2" id="KW-1185">Reference proteome</keyword>
<dbReference type="AlphaFoldDB" id="A0A183G0R1"/>
<reference evidence="3" key="2">
    <citation type="submission" date="2019-09" db="UniProtKB">
        <authorList>
            <consortium name="WormBaseParasite"/>
        </authorList>
    </citation>
    <scope>IDENTIFICATION</scope>
</reference>
<evidence type="ECO:0000313" key="3">
    <source>
        <dbReference type="WBParaSite" id="HPBE_0001469801-mRNA-1"/>
    </source>
</evidence>
<proteinExistence type="predicted"/>
<protein>
    <submittedName>
        <fullName evidence="3">Transposase</fullName>
    </submittedName>
</protein>
<dbReference type="EMBL" id="UZAH01028488">
    <property type="protein sequence ID" value="VDP00507.1"/>
    <property type="molecule type" value="Genomic_DNA"/>
</dbReference>
<accession>A0A3P7ZEZ4</accession>
<evidence type="ECO:0000313" key="1">
    <source>
        <dbReference type="EMBL" id="VDP00507.1"/>
    </source>
</evidence>
<name>A0A183G0R1_HELPZ</name>
<organism evidence="2 3">
    <name type="scientific">Heligmosomoides polygyrus</name>
    <name type="common">Parasitic roundworm</name>
    <dbReference type="NCBI Taxonomy" id="6339"/>
    <lineage>
        <taxon>Eukaryota</taxon>
        <taxon>Metazoa</taxon>
        <taxon>Ecdysozoa</taxon>
        <taxon>Nematoda</taxon>
        <taxon>Chromadorea</taxon>
        <taxon>Rhabditida</taxon>
        <taxon>Rhabditina</taxon>
        <taxon>Rhabditomorpha</taxon>
        <taxon>Strongyloidea</taxon>
        <taxon>Heligmosomidae</taxon>
        <taxon>Heligmosomoides</taxon>
    </lineage>
</organism>
<dbReference type="Proteomes" id="UP000050761">
    <property type="component" value="Unassembled WGS sequence"/>
</dbReference>
<gene>
    <name evidence="1" type="ORF">HPBE_LOCUS14699</name>
</gene>
<evidence type="ECO:0000313" key="2">
    <source>
        <dbReference type="Proteomes" id="UP000050761"/>
    </source>
</evidence>
<accession>A0A183G0R1</accession>
<reference evidence="1 2" key="1">
    <citation type="submission" date="2018-11" db="EMBL/GenBank/DDBJ databases">
        <authorList>
            <consortium name="Pathogen Informatics"/>
        </authorList>
    </citation>
    <scope>NUCLEOTIDE SEQUENCE [LARGE SCALE GENOMIC DNA]</scope>
</reference>